<evidence type="ECO:0000313" key="3">
    <source>
        <dbReference type="Proteomes" id="UP000242699"/>
    </source>
</evidence>
<dbReference type="SUPFAM" id="SSF46689">
    <property type="entry name" value="Homeodomain-like"/>
    <property type="match status" value="1"/>
</dbReference>
<dbReference type="Pfam" id="PF13556">
    <property type="entry name" value="HTH_30"/>
    <property type="match status" value="1"/>
</dbReference>
<protein>
    <recommendedName>
        <fullName evidence="1">PucR C-terminal helix-turn-helix domain-containing protein</fullName>
    </recommendedName>
</protein>
<dbReference type="EMBL" id="PXYT01000001">
    <property type="protein sequence ID" value="PSR31838.1"/>
    <property type="molecule type" value="Genomic_DNA"/>
</dbReference>
<evidence type="ECO:0000313" key="2">
    <source>
        <dbReference type="EMBL" id="PSR31838.1"/>
    </source>
</evidence>
<dbReference type="InterPro" id="IPR042070">
    <property type="entry name" value="PucR_C-HTH_sf"/>
</dbReference>
<reference evidence="2 3" key="1">
    <citation type="journal article" date="2014" name="BMC Genomics">
        <title>Comparison of environmental and isolate Sulfobacillus genomes reveals diverse carbon, sulfur, nitrogen, and hydrogen metabolisms.</title>
        <authorList>
            <person name="Justice N.B."/>
            <person name="Norman A."/>
            <person name="Brown C.T."/>
            <person name="Singh A."/>
            <person name="Thomas B.C."/>
            <person name="Banfield J.F."/>
        </authorList>
    </citation>
    <scope>NUCLEOTIDE SEQUENCE [LARGE SCALE GENOMIC DNA]</scope>
    <source>
        <strain evidence="2">AMDSBA1</strain>
    </source>
</reference>
<dbReference type="Gene3D" id="1.10.10.2840">
    <property type="entry name" value="PucR C-terminal helix-turn-helix domain"/>
    <property type="match status" value="1"/>
</dbReference>
<feature type="domain" description="PucR C-terminal helix-turn-helix" evidence="1">
    <location>
        <begin position="34"/>
        <end position="90"/>
    </location>
</feature>
<evidence type="ECO:0000259" key="1">
    <source>
        <dbReference type="Pfam" id="PF13556"/>
    </source>
</evidence>
<organism evidence="2 3">
    <name type="scientific">Sulfobacillus benefaciens</name>
    <dbReference type="NCBI Taxonomy" id="453960"/>
    <lineage>
        <taxon>Bacteria</taxon>
        <taxon>Bacillati</taxon>
        <taxon>Bacillota</taxon>
        <taxon>Clostridia</taxon>
        <taxon>Eubacteriales</taxon>
        <taxon>Clostridiales Family XVII. Incertae Sedis</taxon>
        <taxon>Sulfobacillus</taxon>
    </lineage>
</organism>
<sequence>MTSLFDTIPTSVRTTFVREKLGALLKNGPYSRELLWTLQVYLDCNGQVREAAKRLYVHRNTLAYRLERLQDLLGCDLKELDTIIDLRLALDFYRDGVEDEEGREDDA</sequence>
<dbReference type="Proteomes" id="UP000242699">
    <property type="component" value="Unassembled WGS sequence"/>
</dbReference>
<gene>
    <name evidence="2" type="ORF">C7B43_01050</name>
</gene>
<dbReference type="AlphaFoldDB" id="A0A2T2XBJ6"/>
<name>A0A2T2XBJ6_9FIRM</name>
<dbReference type="InterPro" id="IPR025736">
    <property type="entry name" value="PucR_C-HTH_dom"/>
</dbReference>
<proteinExistence type="predicted"/>
<dbReference type="InterPro" id="IPR051448">
    <property type="entry name" value="CdaR-like_regulators"/>
</dbReference>
<accession>A0A2T2XBJ6</accession>
<dbReference type="PANTHER" id="PTHR33744">
    <property type="entry name" value="CARBOHYDRATE DIACID REGULATOR"/>
    <property type="match status" value="1"/>
</dbReference>
<dbReference type="InterPro" id="IPR009057">
    <property type="entry name" value="Homeodomain-like_sf"/>
</dbReference>
<comment type="caution">
    <text evidence="2">The sequence shown here is derived from an EMBL/GenBank/DDBJ whole genome shotgun (WGS) entry which is preliminary data.</text>
</comment>